<dbReference type="EMBL" id="AUSV01000062">
    <property type="protein sequence ID" value="ESP92384.1"/>
    <property type="molecule type" value="Genomic_DNA"/>
</dbReference>
<organism evidence="2 3">
    <name type="scientific">Pseudoalteromonas luteoviolacea (strain 2ta16)</name>
    <dbReference type="NCBI Taxonomy" id="1353533"/>
    <lineage>
        <taxon>Bacteria</taxon>
        <taxon>Pseudomonadati</taxon>
        <taxon>Pseudomonadota</taxon>
        <taxon>Gammaproteobacteria</taxon>
        <taxon>Alteromonadales</taxon>
        <taxon>Pseudoalteromonadaceae</taxon>
        <taxon>Pseudoalteromonas</taxon>
    </lineage>
</organism>
<dbReference type="Gene3D" id="3.20.20.70">
    <property type="entry name" value="Aldolase class I"/>
    <property type="match status" value="1"/>
</dbReference>
<dbReference type="PANTHER" id="PTHR11228:SF7">
    <property type="entry name" value="PQQA PEPTIDE CYCLASE"/>
    <property type="match status" value="1"/>
</dbReference>
<dbReference type="RefSeq" id="WP_023400172.1">
    <property type="nucleotide sequence ID" value="NZ_AUSV01000062.1"/>
</dbReference>
<reference evidence="2 3" key="1">
    <citation type="submission" date="2013-07" db="EMBL/GenBank/DDBJ databases">
        <title>Draft genome sequence of Pseudoalteromonas luteoviolacea 2ta16.</title>
        <authorList>
            <person name="Allen E.E."/>
            <person name="Azam F."/>
            <person name="Podell S."/>
        </authorList>
    </citation>
    <scope>NUCLEOTIDE SEQUENCE [LARGE SCALE GENOMIC DNA]</scope>
    <source>
        <strain evidence="2 3">2ta16</strain>
    </source>
</reference>
<dbReference type="SUPFAM" id="SSF102114">
    <property type="entry name" value="Radical SAM enzymes"/>
    <property type="match status" value="1"/>
</dbReference>
<feature type="non-terminal residue" evidence="2">
    <location>
        <position position="1"/>
    </location>
</feature>
<proteinExistence type="predicted"/>
<dbReference type="NCBIfam" id="TIGR04085">
    <property type="entry name" value="rSAM_more_4Fe4S"/>
    <property type="match status" value="1"/>
</dbReference>
<dbReference type="AlphaFoldDB" id="V4HWR7"/>
<evidence type="ECO:0000313" key="2">
    <source>
        <dbReference type="EMBL" id="ESP92384.1"/>
    </source>
</evidence>
<sequence>STGAFAAWLEGHELVRTGDSFFCLTSENRRRKGLDMCGAAKMTCCISPNGNVYPCAFLQEPEFLVGNVRHDDFKTLWDNSPVFNHLRSLRVDTCVTCSRFEQCRGGCPAMAFHTYHDLSMPDPECIAAIRPQMRNPQMKKSA</sequence>
<name>V4HWR7_PSEL2</name>
<accession>V4HWR7</accession>
<protein>
    <submittedName>
        <fullName evidence="2">Radical SAM additional 4Fe4S-binding domain protein</fullName>
    </submittedName>
</protein>
<evidence type="ECO:0000259" key="1">
    <source>
        <dbReference type="Pfam" id="PF13186"/>
    </source>
</evidence>
<dbReference type="InterPro" id="IPR023885">
    <property type="entry name" value="4Fe4S-binding_SPASM_dom"/>
</dbReference>
<gene>
    <name evidence="2" type="ORF">PL2TA16_04498</name>
</gene>
<dbReference type="Proteomes" id="UP000017820">
    <property type="component" value="Unassembled WGS sequence"/>
</dbReference>
<feature type="domain" description="4Fe4S-binding SPASM" evidence="1">
    <location>
        <begin position="37"/>
        <end position="98"/>
    </location>
</feature>
<evidence type="ECO:0000313" key="3">
    <source>
        <dbReference type="Proteomes" id="UP000017820"/>
    </source>
</evidence>
<dbReference type="InterPro" id="IPR013785">
    <property type="entry name" value="Aldolase_TIM"/>
</dbReference>
<dbReference type="Pfam" id="PF13186">
    <property type="entry name" value="SPASM"/>
    <property type="match status" value="1"/>
</dbReference>
<dbReference type="InterPro" id="IPR058240">
    <property type="entry name" value="rSAM_sf"/>
</dbReference>
<dbReference type="InterPro" id="IPR050377">
    <property type="entry name" value="Radical_SAM_PqqE_MftC-like"/>
</dbReference>
<comment type="caution">
    <text evidence="2">The sequence shown here is derived from an EMBL/GenBank/DDBJ whole genome shotgun (WGS) entry which is preliminary data.</text>
</comment>
<dbReference type="PANTHER" id="PTHR11228">
    <property type="entry name" value="RADICAL SAM DOMAIN PROTEIN"/>
    <property type="match status" value="1"/>
</dbReference>